<keyword evidence="2" id="KW-1133">Transmembrane helix</keyword>
<organism evidence="3">
    <name type="scientific">uncultured Acidimicrobiales bacterium</name>
    <dbReference type="NCBI Taxonomy" id="310071"/>
    <lineage>
        <taxon>Bacteria</taxon>
        <taxon>Bacillati</taxon>
        <taxon>Actinomycetota</taxon>
        <taxon>Acidimicrobiia</taxon>
        <taxon>Acidimicrobiales</taxon>
        <taxon>environmental samples</taxon>
    </lineage>
</organism>
<dbReference type="AlphaFoldDB" id="A0A6J4HVG0"/>
<dbReference type="GO" id="GO:0055085">
    <property type="term" value="P:transmembrane transport"/>
    <property type="evidence" value="ECO:0007669"/>
    <property type="project" value="InterPro"/>
</dbReference>
<name>A0A6J4HVG0_9ACTN</name>
<reference evidence="3" key="1">
    <citation type="submission" date="2020-02" db="EMBL/GenBank/DDBJ databases">
        <authorList>
            <person name="Meier V. D."/>
        </authorList>
    </citation>
    <scope>NUCLEOTIDE SEQUENCE</scope>
    <source>
        <strain evidence="3">AVDCRST_MAG20</strain>
    </source>
</reference>
<accession>A0A6J4HVG0</accession>
<feature type="compositionally biased region" description="Basic and acidic residues" evidence="1">
    <location>
        <begin position="155"/>
        <end position="167"/>
    </location>
</feature>
<evidence type="ECO:0008006" key="4">
    <source>
        <dbReference type="Google" id="ProtNLM"/>
    </source>
</evidence>
<feature type="region of interest" description="Disordered" evidence="1">
    <location>
        <begin position="148"/>
        <end position="167"/>
    </location>
</feature>
<evidence type="ECO:0000256" key="1">
    <source>
        <dbReference type="SAM" id="MobiDB-lite"/>
    </source>
</evidence>
<gene>
    <name evidence="3" type="ORF">AVDCRST_MAG20-1419</name>
</gene>
<dbReference type="EMBL" id="CADCSY010000062">
    <property type="protein sequence ID" value="CAA9234535.1"/>
    <property type="molecule type" value="Genomic_DNA"/>
</dbReference>
<evidence type="ECO:0000256" key="2">
    <source>
        <dbReference type="SAM" id="Phobius"/>
    </source>
</evidence>
<dbReference type="InterPro" id="IPR007251">
    <property type="entry name" value="Iron_permease_Fet4"/>
</dbReference>
<evidence type="ECO:0000313" key="3">
    <source>
        <dbReference type="EMBL" id="CAA9234535.1"/>
    </source>
</evidence>
<sequence length="167" mass="18637">MAIHDDAQLTRQHPESFTARCRVLLTGARRPAGPVVQHGEAWHERHWGSRVLHRVDEATSHAAAGLLAGAAVALWTAVGFVTRFPSWWQVVLYSASSCVTLLMVFVIQHSSTRQQLSMQRKLDELLRALPDADDRVIAVEEAPDDELEELAGQSLERRERAGQRIEG</sequence>
<dbReference type="Pfam" id="PF04120">
    <property type="entry name" value="Iron_permease"/>
    <property type="match status" value="1"/>
</dbReference>
<feature type="transmembrane region" description="Helical" evidence="2">
    <location>
        <begin position="87"/>
        <end position="107"/>
    </location>
</feature>
<protein>
    <recommendedName>
        <fullName evidence="4">Low affinity iron permease family protein</fullName>
    </recommendedName>
</protein>
<keyword evidence="2" id="KW-0812">Transmembrane</keyword>
<keyword evidence="2" id="KW-0472">Membrane</keyword>
<proteinExistence type="predicted"/>
<feature type="transmembrane region" description="Helical" evidence="2">
    <location>
        <begin position="62"/>
        <end position="81"/>
    </location>
</feature>